<keyword evidence="2" id="KW-1185">Reference proteome</keyword>
<dbReference type="RefSeq" id="WP_132167478.1">
    <property type="nucleotide sequence ID" value="NZ_SMKX01000029.1"/>
</dbReference>
<sequence>MRERRAPGTCSRSCREADAVRDVGQLHEGLRVLAEIPGWWAGVSPIQACAGAVVLTTCSCSCREAGAVLGVGQLRVGLQVVVECPGG</sequence>
<protein>
    <submittedName>
        <fullName evidence="1">Uncharacterized protein</fullName>
    </submittedName>
</protein>
<dbReference type="EMBL" id="SMKX01000029">
    <property type="protein sequence ID" value="TDD59974.1"/>
    <property type="molecule type" value="Genomic_DNA"/>
</dbReference>
<accession>A0A4R4ZPM9</accession>
<dbReference type="AlphaFoldDB" id="A0A4R4ZPM9"/>
<reference evidence="1 2" key="1">
    <citation type="submission" date="2019-03" db="EMBL/GenBank/DDBJ databases">
        <title>Draft genome sequences of novel Actinobacteria.</title>
        <authorList>
            <person name="Sahin N."/>
            <person name="Ay H."/>
            <person name="Saygin H."/>
        </authorList>
    </citation>
    <scope>NUCLEOTIDE SEQUENCE [LARGE SCALE GENOMIC DNA]</scope>
    <source>
        <strain evidence="1 2">JCM 13523</strain>
    </source>
</reference>
<organism evidence="1 2">
    <name type="scientific">Kribbella antibiotica</name>
    <dbReference type="NCBI Taxonomy" id="190195"/>
    <lineage>
        <taxon>Bacteria</taxon>
        <taxon>Bacillati</taxon>
        <taxon>Actinomycetota</taxon>
        <taxon>Actinomycetes</taxon>
        <taxon>Propionibacteriales</taxon>
        <taxon>Kribbellaceae</taxon>
        <taxon>Kribbella</taxon>
    </lineage>
</organism>
<evidence type="ECO:0000313" key="2">
    <source>
        <dbReference type="Proteomes" id="UP000295124"/>
    </source>
</evidence>
<proteinExistence type="predicted"/>
<evidence type="ECO:0000313" key="1">
    <source>
        <dbReference type="EMBL" id="TDD59974.1"/>
    </source>
</evidence>
<gene>
    <name evidence="1" type="ORF">E1263_12805</name>
</gene>
<name>A0A4R4ZPM9_9ACTN</name>
<dbReference type="Proteomes" id="UP000295124">
    <property type="component" value="Unassembled WGS sequence"/>
</dbReference>
<comment type="caution">
    <text evidence="1">The sequence shown here is derived from an EMBL/GenBank/DDBJ whole genome shotgun (WGS) entry which is preliminary data.</text>
</comment>